<sequence>MAWWTLTLTIFLLLFDRARTVFVICFVRCLVVDGRMVKKQKLTCGARVIFRCCVFIIAFLFF</sequence>
<keyword evidence="1" id="KW-1133">Transmembrane helix</keyword>
<accession>A0AAE0IEL7</accession>
<dbReference type="AlphaFoldDB" id="A0AAE0IEL7"/>
<evidence type="ECO:0000313" key="2">
    <source>
        <dbReference type="EMBL" id="KAK3323468.1"/>
    </source>
</evidence>
<comment type="caution">
    <text evidence="2">The sequence shown here is derived from an EMBL/GenBank/DDBJ whole genome shotgun (WGS) entry which is preliminary data.</text>
</comment>
<organism evidence="2 3">
    <name type="scientific">Cercophora scortea</name>
    <dbReference type="NCBI Taxonomy" id="314031"/>
    <lineage>
        <taxon>Eukaryota</taxon>
        <taxon>Fungi</taxon>
        <taxon>Dikarya</taxon>
        <taxon>Ascomycota</taxon>
        <taxon>Pezizomycotina</taxon>
        <taxon>Sordariomycetes</taxon>
        <taxon>Sordariomycetidae</taxon>
        <taxon>Sordariales</taxon>
        <taxon>Lasiosphaeriaceae</taxon>
        <taxon>Cercophora</taxon>
    </lineage>
</organism>
<dbReference type="Proteomes" id="UP001286456">
    <property type="component" value="Unassembled WGS sequence"/>
</dbReference>
<reference evidence="2" key="1">
    <citation type="journal article" date="2023" name="Mol. Phylogenet. Evol.">
        <title>Genome-scale phylogeny and comparative genomics of the fungal order Sordariales.</title>
        <authorList>
            <person name="Hensen N."/>
            <person name="Bonometti L."/>
            <person name="Westerberg I."/>
            <person name="Brannstrom I.O."/>
            <person name="Guillou S."/>
            <person name="Cros-Aarteil S."/>
            <person name="Calhoun S."/>
            <person name="Haridas S."/>
            <person name="Kuo A."/>
            <person name="Mondo S."/>
            <person name="Pangilinan J."/>
            <person name="Riley R."/>
            <person name="LaButti K."/>
            <person name="Andreopoulos B."/>
            <person name="Lipzen A."/>
            <person name="Chen C."/>
            <person name="Yan M."/>
            <person name="Daum C."/>
            <person name="Ng V."/>
            <person name="Clum A."/>
            <person name="Steindorff A."/>
            <person name="Ohm R.A."/>
            <person name="Martin F."/>
            <person name="Silar P."/>
            <person name="Natvig D.O."/>
            <person name="Lalanne C."/>
            <person name="Gautier V."/>
            <person name="Ament-Velasquez S.L."/>
            <person name="Kruys A."/>
            <person name="Hutchinson M.I."/>
            <person name="Powell A.J."/>
            <person name="Barry K."/>
            <person name="Miller A.N."/>
            <person name="Grigoriev I.V."/>
            <person name="Debuchy R."/>
            <person name="Gladieux P."/>
            <person name="Hiltunen Thoren M."/>
            <person name="Johannesson H."/>
        </authorList>
    </citation>
    <scope>NUCLEOTIDE SEQUENCE</scope>
    <source>
        <strain evidence="2">SMH4131-1</strain>
    </source>
</reference>
<name>A0AAE0IEL7_9PEZI</name>
<evidence type="ECO:0000256" key="1">
    <source>
        <dbReference type="SAM" id="Phobius"/>
    </source>
</evidence>
<keyword evidence="1" id="KW-0472">Membrane</keyword>
<evidence type="ECO:0000313" key="3">
    <source>
        <dbReference type="Proteomes" id="UP001286456"/>
    </source>
</evidence>
<proteinExistence type="predicted"/>
<gene>
    <name evidence="2" type="ORF">B0T19DRAFT_426092</name>
</gene>
<feature type="transmembrane region" description="Helical" evidence="1">
    <location>
        <begin position="6"/>
        <end position="30"/>
    </location>
</feature>
<reference evidence="2" key="2">
    <citation type="submission" date="2023-06" db="EMBL/GenBank/DDBJ databases">
        <authorList>
            <consortium name="Lawrence Berkeley National Laboratory"/>
            <person name="Haridas S."/>
            <person name="Hensen N."/>
            <person name="Bonometti L."/>
            <person name="Westerberg I."/>
            <person name="Brannstrom I.O."/>
            <person name="Guillou S."/>
            <person name="Cros-Aarteil S."/>
            <person name="Calhoun S."/>
            <person name="Kuo A."/>
            <person name="Mondo S."/>
            <person name="Pangilinan J."/>
            <person name="Riley R."/>
            <person name="Labutti K."/>
            <person name="Andreopoulos B."/>
            <person name="Lipzen A."/>
            <person name="Chen C."/>
            <person name="Yanf M."/>
            <person name="Daum C."/>
            <person name="Ng V."/>
            <person name="Clum A."/>
            <person name="Steindorff A."/>
            <person name="Ohm R."/>
            <person name="Martin F."/>
            <person name="Silar P."/>
            <person name="Natvig D."/>
            <person name="Lalanne C."/>
            <person name="Gautier V."/>
            <person name="Ament-Velasquez S.L."/>
            <person name="Kruys A."/>
            <person name="Hutchinson M.I."/>
            <person name="Powell A.J."/>
            <person name="Barry K."/>
            <person name="Miller A.N."/>
            <person name="Grigoriev I.V."/>
            <person name="Debuchy R."/>
            <person name="Gladieux P."/>
            <person name="Thoren M.H."/>
            <person name="Johannesson H."/>
        </authorList>
    </citation>
    <scope>NUCLEOTIDE SEQUENCE</scope>
    <source>
        <strain evidence="2">SMH4131-1</strain>
    </source>
</reference>
<keyword evidence="3" id="KW-1185">Reference proteome</keyword>
<keyword evidence="1" id="KW-0812">Transmembrane</keyword>
<feature type="transmembrane region" description="Helical" evidence="1">
    <location>
        <begin position="42"/>
        <end position="61"/>
    </location>
</feature>
<dbReference type="EMBL" id="JAUEPO010000004">
    <property type="protein sequence ID" value="KAK3323468.1"/>
    <property type="molecule type" value="Genomic_DNA"/>
</dbReference>
<protein>
    <submittedName>
        <fullName evidence="2">Uncharacterized protein</fullName>
    </submittedName>
</protein>